<feature type="region of interest" description="Disordered" evidence="1">
    <location>
        <begin position="187"/>
        <end position="223"/>
    </location>
</feature>
<dbReference type="AlphaFoldDB" id="A0AA40F8P0"/>
<gene>
    <name evidence="2" type="ORF">B0T18DRAFT_7762</name>
</gene>
<organism evidence="2 3">
    <name type="scientific">Schizothecium vesticola</name>
    <dbReference type="NCBI Taxonomy" id="314040"/>
    <lineage>
        <taxon>Eukaryota</taxon>
        <taxon>Fungi</taxon>
        <taxon>Dikarya</taxon>
        <taxon>Ascomycota</taxon>
        <taxon>Pezizomycotina</taxon>
        <taxon>Sordariomycetes</taxon>
        <taxon>Sordariomycetidae</taxon>
        <taxon>Sordariales</taxon>
        <taxon>Schizotheciaceae</taxon>
        <taxon>Schizothecium</taxon>
    </lineage>
</organism>
<evidence type="ECO:0000313" key="3">
    <source>
        <dbReference type="Proteomes" id="UP001172155"/>
    </source>
</evidence>
<evidence type="ECO:0000313" key="2">
    <source>
        <dbReference type="EMBL" id="KAK0753160.1"/>
    </source>
</evidence>
<proteinExistence type="predicted"/>
<sequence length="223" mass="24207">MNSSGQTHLPLASGRRRFQHPGEASGKGVLACFSSCFDPASTIHNPCPISGCKGVCTSSLGFLLSSLCLCAAEADLMQRRSNNLARQRLREQAERRPTHWLLFSRCGGGSVSIAAAAGRSAIVVAWRSGFPMLVVESTRVELVPPADSRIEMAARGPRIPAAISLSLYSLRMRSCWKKHKAYCGDSLSPTGTSMLRRNSRRRSETDRRPAQVGSSLSRQTTTQ</sequence>
<reference evidence="2" key="1">
    <citation type="submission" date="2023-06" db="EMBL/GenBank/DDBJ databases">
        <title>Genome-scale phylogeny and comparative genomics of the fungal order Sordariales.</title>
        <authorList>
            <consortium name="Lawrence Berkeley National Laboratory"/>
            <person name="Hensen N."/>
            <person name="Bonometti L."/>
            <person name="Westerberg I."/>
            <person name="Brannstrom I.O."/>
            <person name="Guillou S."/>
            <person name="Cros-Aarteil S."/>
            <person name="Calhoun S."/>
            <person name="Haridas S."/>
            <person name="Kuo A."/>
            <person name="Mondo S."/>
            <person name="Pangilinan J."/>
            <person name="Riley R."/>
            <person name="LaButti K."/>
            <person name="Andreopoulos B."/>
            <person name="Lipzen A."/>
            <person name="Chen C."/>
            <person name="Yanf M."/>
            <person name="Daum C."/>
            <person name="Ng V."/>
            <person name="Clum A."/>
            <person name="Steindorff A."/>
            <person name="Ohm R."/>
            <person name="Martin F."/>
            <person name="Silar P."/>
            <person name="Natvig D."/>
            <person name="Lalanne C."/>
            <person name="Gautier V."/>
            <person name="Ament-velasquez S.L."/>
            <person name="Kruys A."/>
            <person name="Hutchinson M.I."/>
            <person name="Powell A.J."/>
            <person name="Barry K."/>
            <person name="Miller A.N."/>
            <person name="Grigoriev I.V."/>
            <person name="Debuchy R."/>
            <person name="Gladieux P."/>
            <person name="Thoren M.H."/>
            <person name="Johannesson H."/>
        </authorList>
    </citation>
    <scope>NUCLEOTIDE SEQUENCE</scope>
    <source>
        <strain evidence="2">SMH3187-1</strain>
    </source>
</reference>
<comment type="caution">
    <text evidence="2">The sequence shown here is derived from an EMBL/GenBank/DDBJ whole genome shotgun (WGS) entry which is preliminary data.</text>
</comment>
<protein>
    <submittedName>
        <fullName evidence="2">Uncharacterized protein</fullName>
    </submittedName>
</protein>
<name>A0AA40F8P0_9PEZI</name>
<feature type="region of interest" description="Disordered" evidence="1">
    <location>
        <begin position="1"/>
        <end position="22"/>
    </location>
</feature>
<dbReference type="Proteomes" id="UP001172155">
    <property type="component" value="Unassembled WGS sequence"/>
</dbReference>
<evidence type="ECO:0000256" key="1">
    <source>
        <dbReference type="SAM" id="MobiDB-lite"/>
    </source>
</evidence>
<keyword evidence="3" id="KW-1185">Reference proteome</keyword>
<feature type="compositionally biased region" description="Polar residues" evidence="1">
    <location>
        <begin position="212"/>
        <end position="223"/>
    </location>
</feature>
<dbReference type="EMBL" id="JAUKUD010000001">
    <property type="protein sequence ID" value="KAK0753160.1"/>
    <property type="molecule type" value="Genomic_DNA"/>
</dbReference>
<accession>A0AA40F8P0</accession>